<evidence type="ECO:0000256" key="1">
    <source>
        <dbReference type="ARBA" id="ARBA00004123"/>
    </source>
</evidence>
<reference evidence="5" key="2">
    <citation type="submission" date="2023-05" db="EMBL/GenBank/DDBJ databases">
        <authorList>
            <consortium name="Lawrence Berkeley National Laboratory"/>
            <person name="Steindorff A."/>
            <person name="Hensen N."/>
            <person name="Bonometti L."/>
            <person name="Westerberg I."/>
            <person name="Brannstrom I.O."/>
            <person name="Guillou S."/>
            <person name="Cros-Aarteil S."/>
            <person name="Calhoun S."/>
            <person name="Haridas S."/>
            <person name="Kuo A."/>
            <person name="Mondo S."/>
            <person name="Pangilinan J."/>
            <person name="Riley R."/>
            <person name="Labutti K."/>
            <person name="Andreopoulos B."/>
            <person name="Lipzen A."/>
            <person name="Chen C."/>
            <person name="Yanf M."/>
            <person name="Daum C."/>
            <person name="Ng V."/>
            <person name="Clum A."/>
            <person name="Ohm R."/>
            <person name="Martin F."/>
            <person name="Silar P."/>
            <person name="Natvig D."/>
            <person name="Lalanne C."/>
            <person name="Gautier V."/>
            <person name="Ament-Velasquez S.L."/>
            <person name="Kruys A."/>
            <person name="Hutchinson M.I."/>
            <person name="Powell A.J."/>
            <person name="Barry K."/>
            <person name="Miller A.N."/>
            <person name="Grigoriev I.V."/>
            <person name="Debuchy R."/>
            <person name="Gladieux P."/>
            <person name="Thoren M.H."/>
            <person name="Johannesson H."/>
        </authorList>
    </citation>
    <scope>NUCLEOTIDE SEQUENCE</scope>
    <source>
        <strain evidence="5">CBS 538.74</strain>
    </source>
</reference>
<name>A0AAN6VYK8_9PEZI</name>
<dbReference type="InterPro" id="IPR024738">
    <property type="entry name" value="Hfi1/Tada1"/>
</dbReference>
<comment type="caution">
    <text evidence="5">The sequence shown here is derived from an EMBL/GenBank/DDBJ whole genome shotgun (WGS) entry which is preliminary data.</text>
</comment>
<dbReference type="GO" id="GO:0005634">
    <property type="term" value="C:nucleus"/>
    <property type="evidence" value="ECO:0007669"/>
    <property type="project" value="UniProtKB-SubCell"/>
</dbReference>
<evidence type="ECO:0000313" key="5">
    <source>
        <dbReference type="EMBL" id="KAK4158521.1"/>
    </source>
</evidence>
<dbReference type="PANTHER" id="PTHR21277:SF5">
    <property type="entry name" value="TRANSCRIPTIONAL ADAPTER 1"/>
    <property type="match status" value="1"/>
</dbReference>
<dbReference type="Proteomes" id="UP001302745">
    <property type="component" value="Unassembled WGS sequence"/>
</dbReference>
<reference evidence="5" key="1">
    <citation type="journal article" date="2023" name="Mol. Phylogenet. Evol.">
        <title>Genome-scale phylogeny and comparative genomics of the fungal order Sordariales.</title>
        <authorList>
            <person name="Hensen N."/>
            <person name="Bonometti L."/>
            <person name="Westerberg I."/>
            <person name="Brannstrom I.O."/>
            <person name="Guillou S."/>
            <person name="Cros-Aarteil S."/>
            <person name="Calhoun S."/>
            <person name="Haridas S."/>
            <person name="Kuo A."/>
            <person name="Mondo S."/>
            <person name="Pangilinan J."/>
            <person name="Riley R."/>
            <person name="LaButti K."/>
            <person name="Andreopoulos B."/>
            <person name="Lipzen A."/>
            <person name="Chen C."/>
            <person name="Yan M."/>
            <person name="Daum C."/>
            <person name="Ng V."/>
            <person name="Clum A."/>
            <person name="Steindorff A."/>
            <person name="Ohm R.A."/>
            <person name="Martin F."/>
            <person name="Silar P."/>
            <person name="Natvig D.O."/>
            <person name="Lalanne C."/>
            <person name="Gautier V."/>
            <person name="Ament-Velasquez S.L."/>
            <person name="Kruys A."/>
            <person name="Hutchinson M.I."/>
            <person name="Powell A.J."/>
            <person name="Barry K."/>
            <person name="Miller A.N."/>
            <person name="Grigoriev I.V."/>
            <person name="Debuchy R."/>
            <person name="Gladieux P."/>
            <person name="Hiltunen Thoren M."/>
            <person name="Johannesson H."/>
        </authorList>
    </citation>
    <scope>NUCLEOTIDE SEQUENCE</scope>
    <source>
        <strain evidence="5">CBS 538.74</strain>
    </source>
</reference>
<keyword evidence="6" id="KW-1185">Reference proteome</keyword>
<evidence type="ECO:0000256" key="4">
    <source>
        <dbReference type="ARBA" id="ARBA00023242"/>
    </source>
</evidence>
<dbReference type="PANTHER" id="PTHR21277">
    <property type="entry name" value="TRANSCRIPTIONAL ADAPTER 1"/>
    <property type="match status" value="1"/>
</dbReference>
<keyword evidence="3" id="KW-0804">Transcription</keyword>
<dbReference type="GO" id="GO:0006357">
    <property type="term" value="P:regulation of transcription by RNA polymerase II"/>
    <property type="evidence" value="ECO:0007669"/>
    <property type="project" value="TreeGrafter"/>
</dbReference>
<gene>
    <name evidence="5" type="ORF">C8A00DRAFT_39235</name>
</gene>
<dbReference type="Pfam" id="PF12767">
    <property type="entry name" value="SAGA-Tad1"/>
    <property type="match status" value="1"/>
</dbReference>
<keyword evidence="4" id="KW-0539">Nucleus</keyword>
<dbReference type="GO" id="GO:0000124">
    <property type="term" value="C:SAGA complex"/>
    <property type="evidence" value="ECO:0007669"/>
    <property type="project" value="TreeGrafter"/>
</dbReference>
<organism evidence="5 6">
    <name type="scientific">Chaetomidium leptoderma</name>
    <dbReference type="NCBI Taxonomy" id="669021"/>
    <lineage>
        <taxon>Eukaryota</taxon>
        <taxon>Fungi</taxon>
        <taxon>Dikarya</taxon>
        <taxon>Ascomycota</taxon>
        <taxon>Pezizomycotina</taxon>
        <taxon>Sordariomycetes</taxon>
        <taxon>Sordariomycetidae</taxon>
        <taxon>Sordariales</taxon>
        <taxon>Chaetomiaceae</taxon>
        <taxon>Chaetomidium</taxon>
    </lineage>
</organism>
<evidence type="ECO:0000256" key="2">
    <source>
        <dbReference type="ARBA" id="ARBA00023015"/>
    </source>
</evidence>
<comment type="subcellular location">
    <subcellularLocation>
        <location evidence="1">Nucleus</location>
    </subcellularLocation>
</comment>
<dbReference type="AlphaFoldDB" id="A0AAN6VYK8"/>
<dbReference type="EMBL" id="MU856838">
    <property type="protein sequence ID" value="KAK4158521.1"/>
    <property type="molecule type" value="Genomic_DNA"/>
</dbReference>
<keyword evidence="2" id="KW-0805">Transcription regulation</keyword>
<dbReference type="GO" id="GO:0003713">
    <property type="term" value="F:transcription coactivator activity"/>
    <property type="evidence" value="ECO:0007669"/>
    <property type="project" value="TreeGrafter"/>
</dbReference>
<protein>
    <submittedName>
        <fullName evidence="5">Transcriptional regulator of RNA polII, SAGA, subunit-domain-containing protein</fullName>
    </submittedName>
</protein>
<sequence length="456" mass="49811">MVDINPAALSRPSISLSTPVLSKQSINVSVPSIHKAPKTSQLIPARIDVEPIYTALKASIGAEQWPTYKESITNFLIGRLNQAEFSERIEPLLASPDGSREHLHNQLIAAIYGNVTREMPDQGLAPWVSANDKPLTTAGNKPVSGDAAERRLKGEVMQLPARDRRRIKDLAHNDFDPYESLANVFTDHARMRPAKTAEVPASAGGALSRMNFDLEIRKRYAQPLAIESGEFPDVSNIEARMLPFCYEAGLASGHTADAAQFMSIATETFIKEVMSSIFSRTRSNAPGDSGNAGFGPSNTWIQTHRYRRQLAKEEAGLQRGEVTRDKTGLLPVEAKAASERGPLGIADLRLALEMGDCGLANFPIIAKSVVYSYREGELENWDDYTYVDGRDRITDLEGDVEMGGVNGTVKEQPALLTNGVDHGDHMDIDNDMWWEGGDVTDGDFLNGVLDSCLAVG</sequence>
<evidence type="ECO:0000313" key="6">
    <source>
        <dbReference type="Proteomes" id="UP001302745"/>
    </source>
</evidence>
<evidence type="ECO:0000256" key="3">
    <source>
        <dbReference type="ARBA" id="ARBA00023163"/>
    </source>
</evidence>
<proteinExistence type="predicted"/>
<accession>A0AAN6VYK8</accession>